<comment type="similarity">
    <text evidence="1">Belongs to the NAD(P)-dependent epimerase/dehydratase family.</text>
</comment>
<proteinExistence type="inferred from homology"/>
<gene>
    <name evidence="3" type="ORF">SAMN05428642_103510</name>
</gene>
<feature type="domain" description="NAD-dependent epimerase/dehydratase" evidence="2">
    <location>
        <begin position="11"/>
        <end position="240"/>
    </location>
</feature>
<accession>A0A1K2IP30</accession>
<dbReference type="EMBL" id="FPKV01000003">
    <property type="protein sequence ID" value="SFZ94010.1"/>
    <property type="molecule type" value="Genomic_DNA"/>
</dbReference>
<keyword evidence="4" id="KW-1185">Reference proteome</keyword>
<name>A0A1K2IP30_9FLAO</name>
<sequence length="316" mass="36314">MEIMGVKEKTILITGGLGNLGSWLTNHYCNLGYDVTVLTQRKRKLEFNLQFKTIICDITSLENCKSVITKDYDVIIHTASMNDNFVEGYAQNALLVNALGTRNILETIKLMPPKHFIYLSTFHVYGKYSGNISEESELNPNNDYGTTHLFAEYYVKQFHQNHKIPYTIIRLSNSYGCPKDYDSSKWYLILNDLSKSAFEKSLIKLNGNGFATRDFIWMGDVCDIIYRLTNQDSTNNTYNISGEKAYSLLDVAQSVKAAYEEYFKKTIEIETNKEDKSPPKDPIVISSSKIKHFLPYNAESHFKEEALKIFNFLKKK</sequence>
<dbReference type="PANTHER" id="PTHR43000">
    <property type="entry name" value="DTDP-D-GLUCOSE 4,6-DEHYDRATASE-RELATED"/>
    <property type="match status" value="1"/>
</dbReference>
<reference evidence="3 4" key="1">
    <citation type="submission" date="2016-10" db="EMBL/GenBank/DDBJ databases">
        <authorList>
            <person name="de Groot N.N."/>
        </authorList>
    </citation>
    <scope>NUCLEOTIDE SEQUENCE [LARGE SCALE GENOMIC DNA]</scope>
    <source>
        <strain evidence="3 4">DSM 18180</strain>
    </source>
</reference>
<dbReference type="OrthoDB" id="9811425at2"/>
<dbReference type="SUPFAM" id="SSF51735">
    <property type="entry name" value="NAD(P)-binding Rossmann-fold domains"/>
    <property type="match status" value="1"/>
</dbReference>
<dbReference type="InterPro" id="IPR036291">
    <property type="entry name" value="NAD(P)-bd_dom_sf"/>
</dbReference>
<evidence type="ECO:0000256" key="1">
    <source>
        <dbReference type="ARBA" id="ARBA00007637"/>
    </source>
</evidence>
<organism evidence="3 4">
    <name type="scientific">Flaviramulus basaltis</name>
    <dbReference type="NCBI Taxonomy" id="369401"/>
    <lineage>
        <taxon>Bacteria</taxon>
        <taxon>Pseudomonadati</taxon>
        <taxon>Bacteroidota</taxon>
        <taxon>Flavobacteriia</taxon>
        <taxon>Flavobacteriales</taxon>
        <taxon>Flavobacteriaceae</taxon>
        <taxon>Flaviramulus</taxon>
    </lineage>
</organism>
<dbReference type="Gene3D" id="3.40.50.720">
    <property type="entry name" value="NAD(P)-binding Rossmann-like Domain"/>
    <property type="match status" value="1"/>
</dbReference>
<evidence type="ECO:0000259" key="2">
    <source>
        <dbReference type="Pfam" id="PF01370"/>
    </source>
</evidence>
<evidence type="ECO:0000313" key="4">
    <source>
        <dbReference type="Proteomes" id="UP000182544"/>
    </source>
</evidence>
<dbReference type="InterPro" id="IPR001509">
    <property type="entry name" value="Epimerase_deHydtase"/>
</dbReference>
<dbReference type="STRING" id="369401.SAMN05428642_103510"/>
<protein>
    <submittedName>
        <fullName evidence="3">Nucleoside-diphosphate-sugar epimerase</fullName>
    </submittedName>
</protein>
<dbReference type="Pfam" id="PF01370">
    <property type="entry name" value="Epimerase"/>
    <property type="match status" value="1"/>
</dbReference>
<evidence type="ECO:0000313" key="3">
    <source>
        <dbReference type="EMBL" id="SFZ94010.1"/>
    </source>
</evidence>
<dbReference type="AlphaFoldDB" id="A0A1K2IP30"/>
<dbReference type="CDD" id="cd08946">
    <property type="entry name" value="SDR_e"/>
    <property type="match status" value="1"/>
</dbReference>
<dbReference type="Proteomes" id="UP000182544">
    <property type="component" value="Unassembled WGS sequence"/>
</dbReference>